<comment type="caution">
    <text evidence="8">The sequence shown here is derived from an EMBL/GenBank/DDBJ whole genome shotgun (WGS) entry which is preliminary data.</text>
</comment>
<dbReference type="InterPro" id="IPR005828">
    <property type="entry name" value="MFS_sugar_transport-like"/>
</dbReference>
<evidence type="ECO:0000259" key="7">
    <source>
        <dbReference type="PROSITE" id="PS50850"/>
    </source>
</evidence>
<dbReference type="PROSITE" id="PS00216">
    <property type="entry name" value="SUGAR_TRANSPORT_1"/>
    <property type="match status" value="1"/>
</dbReference>
<feature type="transmembrane region" description="Helical" evidence="6">
    <location>
        <begin position="160"/>
        <end position="181"/>
    </location>
</feature>
<dbReference type="PROSITE" id="PS50850">
    <property type="entry name" value="MFS"/>
    <property type="match status" value="1"/>
</dbReference>
<dbReference type="Proteomes" id="UP000004416">
    <property type="component" value="Unassembled WGS sequence"/>
</dbReference>
<accession>G9XW93</accession>
<evidence type="ECO:0000256" key="4">
    <source>
        <dbReference type="ARBA" id="ARBA00022989"/>
    </source>
</evidence>
<feature type="transmembrane region" description="Helical" evidence="6">
    <location>
        <begin position="439"/>
        <end position="458"/>
    </location>
</feature>
<name>G9XW93_DESHA</name>
<feature type="transmembrane region" description="Helical" evidence="6">
    <location>
        <begin position="403"/>
        <end position="427"/>
    </location>
</feature>
<dbReference type="Pfam" id="PF00083">
    <property type="entry name" value="Sugar_tr"/>
    <property type="match status" value="1"/>
</dbReference>
<keyword evidence="3 6" id="KW-0812">Transmembrane</keyword>
<feature type="domain" description="Major facilitator superfamily (MFS) profile" evidence="7">
    <location>
        <begin position="69"/>
        <end position="494"/>
    </location>
</feature>
<dbReference type="InterPro" id="IPR036259">
    <property type="entry name" value="MFS_trans_sf"/>
</dbReference>
<feature type="transmembrane region" description="Helical" evidence="6">
    <location>
        <begin position="380"/>
        <end position="397"/>
    </location>
</feature>
<evidence type="ECO:0000256" key="2">
    <source>
        <dbReference type="ARBA" id="ARBA00022448"/>
    </source>
</evidence>
<reference evidence="8 9" key="1">
    <citation type="submission" date="2011-08" db="EMBL/GenBank/DDBJ databases">
        <authorList>
            <person name="Weinstock G."/>
            <person name="Sodergren E."/>
            <person name="Clifton S."/>
            <person name="Fulton L."/>
            <person name="Fulton B."/>
            <person name="Courtney L."/>
            <person name="Fronick C."/>
            <person name="Harrison M."/>
            <person name="Strong C."/>
            <person name="Farmer C."/>
            <person name="Delahaunty K."/>
            <person name="Markovic C."/>
            <person name="Hall O."/>
            <person name="Minx P."/>
            <person name="Tomlinson C."/>
            <person name="Mitreva M."/>
            <person name="Hou S."/>
            <person name="Chen J."/>
            <person name="Wollam A."/>
            <person name="Pepin K.H."/>
            <person name="Johnson M."/>
            <person name="Bhonagiri V."/>
            <person name="Zhang X."/>
            <person name="Suruliraj S."/>
            <person name="Warren W."/>
            <person name="Chinwalla A."/>
            <person name="Mardis E.R."/>
            <person name="Wilson R.K."/>
        </authorList>
    </citation>
    <scope>NUCLEOTIDE SEQUENCE [LARGE SCALE GENOMIC DNA]</scope>
    <source>
        <strain evidence="8 9">DP7</strain>
    </source>
</reference>
<feature type="transmembrane region" description="Helical" evidence="6">
    <location>
        <begin position="135"/>
        <end position="154"/>
    </location>
</feature>
<dbReference type="HOGENOM" id="CLU_001265_46_6_9"/>
<gene>
    <name evidence="8" type="ORF">HMPREF0322_05260</name>
</gene>
<organism evidence="8 9">
    <name type="scientific">Desulfitobacterium hafniense DP7</name>
    <dbReference type="NCBI Taxonomy" id="537010"/>
    <lineage>
        <taxon>Bacteria</taxon>
        <taxon>Bacillati</taxon>
        <taxon>Bacillota</taxon>
        <taxon>Clostridia</taxon>
        <taxon>Eubacteriales</taxon>
        <taxon>Desulfitobacteriaceae</taxon>
        <taxon>Desulfitobacterium</taxon>
    </lineage>
</organism>
<comment type="subcellular location">
    <subcellularLocation>
        <location evidence="1">Cell membrane</location>
        <topology evidence="1">Multi-pass membrane protein</topology>
    </subcellularLocation>
</comment>
<feature type="transmembrane region" description="Helical" evidence="6">
    <location>
        <begin position="352"/>
        <end position="373"/>
    </location>
</feature>
<feature type="transmembrane region" description="Helical" evidence="6">
    <location>
        <begin position="193"/>
        <end position="215"/>
    </location>
</feature>
<keyword evidence="5 6" id="KW-0472">Membrane</keyword>
<dbReference type="InterPro" id="IPR020846">
    <property type="entry name" value="MFS_dom"/>
</dbReference>
<evidence type="ECO:0000313" key="9">
    <source>
        <dbReference type="Proteomes" id="UP000004416"/>
    </source>
</evidence>
<dbReference type="AlphaFoldDB" id="G9XW93"/>
<feature type="transmembrane region" description="Helical" evidence="6">
    <location>
        <begin position="470"/>
        <end position="489"/>
    </location>
</feature>
<dbReference type="Gene3D" id="1.20.1250.20">
    <property type="entry name" value="MFS general substrate transporter like domains"/>
    <property type="match status" value="1"/>
</dbReference>
<dbReference type="InterPro" id="IPR005829">
    <property type="entry name" value="Sugar_transporter_CS"/>
</dbReference>
<dbReference type="SUPFAM" id="SSF103473">
    <property type="entry name" value="MFS general substrate transporter"/>
    <property type="match status" value="1"/>
</dbReference>
<dbReference type="PROSITE" id="PS00217">
    <property type="entry name" value="SUGAR_TRANSPORT_2"/>
    <property type="match status" value="1"/>
</dbReference>
<protein>
    <submittedName>
        <fullName evidence="8">Transporter, major facilitator family protein</fullName>
    </submittedName>
</protein>
<feature type="transmembrane region" description="Helical" evidence="6">
    <location>
        <begin position="317"/>
        <end position="337"/>
    </location>
</feature>
<dbReference type="CDD" id="cd17316">
    <property type="entry name" value="MFS_SV2_like"/>
    <property type="match status" value="1"/>
</dbReference>
<keyword evidence="2" id="KW-0813">Transport</keyword>
<dbReference type="GO" id="GO:0022857">
    <property type="term" value="F:transmembrane transporter activity"/>
    <property type="evidence" value="ECO:0007669"/>
    <property type="project" value="InterPro"/>
</dbReference>
<evidence type="ECO:0000313" key="8">
    <source>
        <dbReference type="EMBL" id="EHL04108.1"/>
    </source>
</evidence>
<evidence type="ECO:0000256" key="6">
    <source>
        <dbReference type="SAM" id="Phobius"/>
    </source>
</evidence>
<sequence>MIDHESRQFENAKRSLSSSFFIFLLKFAKLYKIISNLPNKNISYLHRRIKMSISQRIEKLPVKRFHYILLISAGLGWMFDSMDTGIISFVLPVLMKTWGLTPEQVGNIGSVGLLGMALGAILSGSVADRIGRKKVFAFTLVVYSLATGLCGLAWSYASLLFFRFLVGFGLGGQLPVAVTLVSEFTPAKHRGKFLVLLESFWAIGWLLASVISYLIIPNYGWHIAFFIGAIPALYVFYLWKYIPESPRFLEEQGRIQEAEAVYRLVAGEAGPDVKAGRTAEEAKREHRQPQKGTAKTKVLKRVTVAELFSRKFLRRTVFLWLLWFGIVYSYYGIFTWLPSILALKGFSLTKSFSYVIIMTLAQIPGYFSAAFLVDRIGRKPTLAAFVLGTAISAYFFGLGNSVMMILVFGSLMSFFNLGAWGILYTYTPELYPTRARGTGAGWAAGFGRIGGILAPMVVGRMLGAEMPTETVFLMFAGVLILVVFNVLILGEETKGRPMDEL</sequence>
<dbReference type="PANTHER" id="PTHR23511">
    <property type="entry name" value="SYNAPTIC VESICLE GLYCOPROTEIN 2"/>
    <property type="match status" value="1"/>
</dbReference>
<dbReference type="PATRIC" id="fig|537010.4.peg.4900"/>
<feature type="transmembrane region" description="Helical" evidence="6">
    <location>
        <begin position="65"/>
        <end position="93"/>
    </location>
</feature>
<evidence type="ECO:0000256" key="3">
    <source>
        <dbReference type="ARBA" id="ARBA00022692"/>
    </source>
</evidence>
<feature type="transmembrane region" description="Helical" evidence="6">
    <location>
        <begin position="105"/>
        <end position="123"/>
    </location>
</feature>
<feature type="transmembrane region" description="Helical" evidence="6">
    <location>
        <begin position="221"/>
        <end position="239"/>
    </location>
</feature>
<evidence type="ECO:0000256" key="5">
    <source>
        <dbReference type="ARBA" id="ARBA00023136"/>
    </source>
</evidence>
<proteinExistence type="predicted"/>
<dbReference type="EMBL" id="AFZX01000138">
    <property type="protein sequence ID" value="EHL04108.1"/>
    <property type="molecule type" value="Genomic_DNA"/>
</dbReference>
<dbReference type="GO" id="GO:0005886">
    <property type="term" value="C:plasma membrane"/>
    <property type="evidence" value="ECO:0007669"/>
    <property type="project" value="UniProtKB-SubCell"/>
</dbReference>
<dbReference type="PANTHER" id="PTHR23511:SF34">
    <property type="entry name" value="SYNAPTIC VESICLE GLYCOPROTEIN 2"/>
    <property type="match status" value="1"/>
</dbReference>
<evidence type="ECO:0000256" key="1">
    <source>
        <dbReference type="ARBA" id="ARBA00004651"/>
    </source>
</evidence>
<keyword evidence="4 6" id="KW-1133">Transmembrane helix</keyword>